<dbReference type="EMBL" id="KQ964443">
    <property type="protein sequence ID" value="KXN73011.1"/>
    <property type="molecule type" value="Genomic_DNA"/>
</dbReference>
<reference evidence="2 3" key="1">
    <citation type="journal article" date="2015" name="Genome Biol. Evol.">
        <title>Phylogenomic analyses indicate that early fungi evolved digesting cell walls of algal ancestors of land plants.</title>
        <authorList>
            <person name="Chang Y."/>
            <person name="Wang S."/>
            <person name="Sekimoto S."/>
            <person name="Aerts A.L."/>
            <person name="Choi C."/>
            <person name="Clum A."/>
            <person name="LaButti K.M."/>
            <person name="Lindquist E.A."/>
            <person name="Yee Ngan C."/>
            <person name="Ohm R.A."/>
            <person name="Salamov A.A."/>
            <person name="Grigoriev I.V."/>
            <person name="Spatafora J.W."/>
            <person name="Berbee M.L."/>
        </authorList>
    </citation>
    <scope>NUCLEOTIDE SEQUENCE [LARGE SCALE GENOMIC DNA]</scope>
    <source>
        <strain evidence="2 3">NRRL 28638</strain>
    </source>
</reference>
<feature type="transmembrane region" description="Helical" evidence="1">
    <location>
        <begin position="315"/>
        <end position="338"/>
    </location>
</feature>
<keyword evidence="1" id="KW-0472">Membrane</keyword>
<keyword evidence="1" id="KW-1133">Transmembrane helix</keyword>
<name>A0A137PDK2_CONC2</name>
<proteinExistence type="predicted"/>
<keyword evidence="3" id="KW-1185">Reference proteome</keyword>
<dbReference type="AlphaFoldDB" id="A0A137PDK2"/>
<organism evidence="2 3">
    <name type="scientific">Conidiobolus coronatus (strain ATCC 28846 / CBS 209.66 / NRRL 28638)</name>
    <name type="common">Delacroixia coronata</name>
    <dbReference type="NCBI Taxonomy" id="796925"/>
    <lineage>
        <taxon>Eukaryota</taxon>
        <taxon>Fungi</taxon>
        <taxon>Fungi incertae sedis</taxon>
        <taxon>Zoopagomycota</taxon>
        <taxon>Entomophthoromycotina</taxon>
        <taxon>Entomophthoromycetes</taxon>
        <taxon>Entomophthorales</taxon>
        <taxon>Ancylistaceae</taxon>
        <taxon>Conidiobolus</taxon>
    </lineage>
</organism>
<evidence type="ECO:0000313" key="3">
    <source>
        <dbReference type="Proteomes" id="UP000070444"/>
    </source>
</evidence>
<keyword evidence="1" id="KW-0812">Transmembrane</keyword>
<evidence type="ECO:0000313" key="2">
    <source>
        <dbReference type="EMBL" id="KXN73011.1"/>
    </source>
</evidence>
<evidence type="ECO:0000256" key="1">
    <source>
        <dbReference type="SAM" id="Phobius"/>
    </source>
</evidence>
<protein>
    <submittedName>
        <fullName evidence="2">Uncharacterized protein</fullName>
    </submittedName>
</protein>
<sequence>MTESINSYHSLETEFSKLNLERKINYEVEEIDLTETNDFDPDITLDGSENLFPPPYNHSMTRNPHSDNPNMNMMLYEKMLNLECLVSNIHETVVDSPLLNSDVSQQLKEINDTMNRFQKEASVRLRQKLSVKPDCQTIFNDDGSQPQKTPTIETEEDCFPVEDSQRYDRVCSMVESLISDANTVLSNRGAPSKELFQKQLENDLDELGPLMKSSADEVHKTEEMIHQHSEPVVPCAETQPIKTSDNNDDSLVFEFSLNFNRSGKSNTRSMKKKLTLPLFRQNSLNSSNRSIANGTSKQSSETALIDPTLVSFSNYGTVGLLVLLGYWTFLFTLGTVLLDSSLCDMAGLHVMELVDAISGSQVKRVGQRRLGSKKSFPRIEYQIPTAPPKHRRSSF</sequence>
<gene>
    <name evidence="2" type="ORF">CONCODRAFT_77541</name>
</gene>
<accession>A0A137PDK2</accession>
<dbReference type="OrthoDB" id="5599529at2759"/>
<dbReference type="Proteomes" id="UP000070444">
    <property type="component" value="Unassembled WGS sequence"/>
</dbReference>